<feature type="compositionally biased region" description="Polar residues" evidence="4">
    <location>
        <begin position="26"/>
        <end position="35"/>
    </location>
</feature>
<accession>A0AAW1QH16</accession>
<feature type="region of interest" description="Disordered" evidence="4">
    <location>
        <begin position="367"/>
        <end position="414"/>
    </location>
</feature>
<dbReference type="InterPro" id="IPR011047">
    <property type="entry name" value="Quinoprotein_ADH-like_sf"/>
</dbReference>
<dbReference type="PANTHER" id="PTHR44267">
    <property type="entry name" value="WD REPEAT-CONTAINING PROTEIN 43"/>
    <property type="match status" value="1"/>
</dbReference>
<feature type="compositionally biased region" description="Acidic residues" evidence="4">
    <location>
        <begin position="619"/>
        <end position="634"/>
    </location>
</feature>
<feature type="region of interest" description="Disordered" evidence="4">
    <location>
        <begin position="573"/>
        <end position="640"/>
    </location>
</feature>
<dbReference type="PANTHER" id="PTHR44267:SF1">
    <property type="entry name" value="WD REPEAT-CONTAINING PROTEIN 43"/>
    <property type="match status" value="1"/>
</dbReference>
<comment type="caution">
    <text evidence="6">The sequence shown here is derived from an EMBL/GenBank/DDBJ whole genome shotgun (WGS) entry which is preliminary data.</text>
</comment>
<proteinExistence type="inferred from homology"/>
<evidence type="ECO:0000256" key="4">
    <source>
        <dbReference type="SAM" id="MobiDB-lite"/>
    </source>
</evidence>
<evidence type="ECO:0000256" key="3">
    <source>
        <dbReference type="ARBA" id="ARBA00038335"/>
    </source>
</evidence>
<gene>
    <name evidence="6" type="ORF">WJX74_004699</name>
</gene>
<keyword evidence="2" id="KW-0539">Nucleus</keyword>
<evidence type="ECO:0000259" key="5">
    <source>
        <dbReference type="Pfam" id="PF04003"/>
    </source>
</evidence>
<dbReference type="InterPro" id="IPR007148">
    <property type="entry name" value="SSU_processome_Utp12"/>
</dbReference>
<name>A0AAW1QH16_9CHLO</name>
<reference evidence="6 7" key="1">
    <citation type="journal article" date="2024" name="Nat. Commun.">
        <title>Phylogenomics reveals the evolutionary origins of lichenization in chlorophyte algae.</title>
        <authorList>
            <person name="Puginier C."/>
            <person name="Libourel C."/>
            <person name="Otte J."/>
            <person name="Skaloud P."/>
            <person name="Haon M."/>
            <person name="Grisel S."/>
            <person name="Petersen M."/>
            <person name="Berrin J.G."/>
            <person name="Delaux P.M."/>
            <person name="Dal Grande F."/>
            <person name="Keller J."/>
        </authorList>
    </citation>
    <scope>NUCLEOTIDE SEQUENCE [LARGE SCALE GENOMIC DNA]</scope>
    <source>
        <strain evidence="6 7">SAG 2145</strain>
    </source>
</reference>
<dbReference type="Gene3D" id="2.130.10.10">
    <property type="entry name" value="YVTN repeat-like/Quinoprotein amine dehydrogenase"/>
    <property type="match status" value="1"/>
</dbReference>
<protein>
    <recommendedName>
        <fullName evidence="5">Small-subunit processome Utp12 domain-containing protein</fullName>
    </recommendedName>
</protein>
<dbReference type="SUPFAM" id="SSF50998">
    <property type="entry name" value="Quinoprotein alcohol dehydrogenase-like"/>
    <property type="match status" value="1"/>
</dbReference>
<organism evidence="6 7">
    <name type="scientific">Apatococcus lobatus</name>
    <dbReference type="NCBI Taxonomy" id="904363"/>
    <lineage>
        <taxon>Eukaryota</taxon>
        <taxon>Viridiplantae</taxon>
        <taxon>Chlorophyta</taxon>
        <taxon>core chlorophytes</taxon>
        <taxon>Trebouxiophyceae</taxon>
        <taxon>Chlorellales</taxon>
        <taxon>Chlorellaceae</taxon>
        <taxon>Apatococcus</taxon>
    </lineage>
</organism>
<dbReference type="AlphaFoldDB" id="A0AAW1QH16"/>
<feature type="region of interest" description="Disordered" evidence="4">
    <location>
        <begin position="428"/>
        <end position="447"/>
    </location>
</feature>
<feature type="region of interest" description="Disordered" evidence="4">
    <location>
        <begin position="20"/>
        <end position="60"/>
    </location>
</feature>
<keyword evidence="7" id="KW-1185">Reference proteome</keyword>
<evidence type="ECO:0000256" key="1">
    <source>
        <dbReference type="ARBA" id="ARBA00004604"/>
    </source>
</evidence>
<dbReference type="InterPro" id="IPR015943">
    <property type="entry name" value="WD40/YVTN_repeat-like_dom_sf"/>
</dbReference>
<dbReference type="GO" id="GO:0005730">
    <property type="term" value="C:nucleolus"/>
    <property type="evidence" value="ECO:0007669"/>
    <property type="project" value="UniProtKB-SubCell"/>
</dbReference>
<dbReference type="EMBL" id="JALJOS010000044">
    <property type="protein sequence ID" value="KAK9820726.1"/>
    <property type="molecule type" value="Genomic_DNA"/>
</dbReference>
<dbReference type="Pfam" id="PF04003">
    <property type="entry name" value="Utp12"/>
    <property type="match status" value="1"/>
</dbReference>
<evidence type="ECO:0000313" key="7">
    <source>
        <dbReference type="Proteomes" id="UP001438707"/>
    </source>
</evidence>
<evidence type="ECO:0000313" key="6">
    <source>
        <dbReference type="EMBL" id="KAK9820726.1"/>
    </source>
</evidence>
<feature type="compositionally biased region" description="Acidic residues" evidence="4">
    <location>
        <begin position="596"/>
        <end position="606"/>
    </location>
</feature>
<sequence length="640" mass="66362">MASSAGGSGSLLALNSPGTSLAVADSSGSVRSFDTGTGRLEFSSRDTRPRKKLKSTPEKQQTADNLTAVCWASAYQTESTTSKVREELVILGTATGDVKAVSSTQADVVWRSNNCAEGEVTGLGCTRNPEAVLAAGPDGQVTALSLKTGSQLYKFQAAPSHLSALQVCPGLDAVLVGGNHLWLWKHAAEDQQRLAKYTGHVSRICALATTPEVTSRDPPVQLALGSDGGSELADVQEAASQSFLLGAVSVTGNASVWECTPSADGGVVTSLRAEVSPASLPDGSRPSSGGIVAVSFPPSSLLEPTLLVISGPLAKPAVDVLQIPPPAAVPSQLMLPARQEGLLVGQPQQAAKTSAAGATAAMLLAQDAPASMPQPKLAGSRKRADPEEDEELPDVLPASDGKAQQNSAVDQEPTLGERVAALQLDEDQAEPTNGAQQAEPAETSISGRITAESLTTLLTQAVRSGDKALLERCLQMGNNMVVTNTVRGLAPGDAAEVLQAVVARLQSKASRGTQLAGWLRPLLLHHAAHFASLPGVQPVLVALYQAIEARLAMQNPLLSLAGRLDLLTAHIPAGERGNTKTGPPYPAQVVYRESDSEGESEAEAEDAMAPVMADMNGLESEEESDDEDDSESNDSDLSIN</sequence>
<dbReference type="Proteomes" id="UP001438707">
    <property type="component" value="Unassembled WGS sequence"/>
</dbReference>
<dbReference type="GO" id="GO:0000462">
    <property type="term" value="P:maturation of SSU-rRNA from tricistronic rRNA transcript (SSU-rRNA, 5.8S rRNA, LSU-rRNA)"/>
    <property type="evidence" value="ECO:0007669"/>
    <property type="project" value="TreeGrafter"/>
</dbReference>
<feature type="domain" description="Small-subunit processome Utp12" evidence="5">
    <location>
        <begin position="466"/>
        <end position="568"/>
    </location>
</feature>
<dbReference type="InterPro" id="IPR052414">
    <property type="entry name" value="U3_snoRNA-assoc_WDR"/>
</dbReference>
<comment type="similarity">
    <text evidence="3">Belongs to the UTP5 family.</text>
</comment>
<evidence type="ECO:0000256" key="2">
    <source>
        <dbReference type="ARBA" id="ARBA00023242"/>
    </source>
</evidence>
<comment type="subcellular location">
    <subcellularLocation>
        <location evidence="1">Nucleus</location>
        <location evidence="1">Nucleolus</location>
    </subcellularLocation>
</comment>